<evidence type="ECO:0000313" key="2">
    <source>
        <dbReference type="Proteomes" id="UP000886842"/>
    </source>
</evidence>
<proteinExistence type="predicted"/>
<dbReference type="AlphaFoldDB" id="A0A9D1GY36"/>
<sequence length="394" mass="41738">MTFRTGGPRLGRRQALGLAGGLGVGLAAAGLPHGPIAWAADDEDLPDVTAPVKRPIEDFGTIARPEPPTMQSCGPQLILVDNPEALDEDVLIGSVLYRDTVSGWVRVMTHQQNQLDEPLVVAITVTNTTDEPVEVWQRGRGVGHSIYPAVAGQVSSRDFVSAHRSGDDERVASLEPGQTWADDSVVEAGITKSALVEVRATAAGSDTEVPVLVGAVVHRPGETVEPATGPVTPIEISSLQRATYEHADRYSLIEVDLDQGTQKIAFNGAGDPESPWYNPETAIEGQYVLGHNVIEDIPSLNNGNYGALYDLRIRLSGGSTEPLGLWIQPSGGPGNHVNVVDGVVNVSPYLKPTDAWLIGTIPNPTRDRVHRILLNLTGGSSGAQQLILAPGLAT</sequence>
<dbReference type="InterPro" id="IPR006311">
    <property type="entry name" value="TAT_signal"/>
</dbReference>
<name>A0A9D1GY36_9ACTN</name>
<dbReference type="EMBL" id="DVLP01000179">
    <property type="protein sequence ID" value="HIT75088.1"/>
    <property type="molecule type" value="Genomic_DNA"/>
</dbReference>
<protein>
    <submittedName>
        <fullName evidence="1">Uncharacterized protein</fullName>
    </submittedName>
</protein>
<dbReference type="PROSITE" id="PS51318">
    <property type="entry name" value="TAT"/>
    <property type="match status" value="1"/>
</dbReference>
<dbReference type="Proteomes" id="UP000886842">
    <property type="component" value="Unassembled WGS sequence"/>
</dbReference>
<comment type="caution">
    <text evidence="1">The sequence shown here is derived from an EMBL/GenBank/DDBJ whole genome shotgun (WGS) entry which is preliminary data.</text>
</comment>
<organism evidence="1 2">
    <name type="scientific">Candidatus Avipropionibacterium avicola</name>
    <dbReference type="NCBI Taxonomy" id="2840701"/>
    <lineage>
        <taxon>Bacteria</taxon>
        <taxon>Bacillati</taxon>
        <taxon>Actinomycetota</taxon>
        <taxon>Actinomycetes</taxon>
        <taxon>Propionibacteriales</taxon>
        <taxon>Propionibacteriaceae</taxon>
        <taxon>Propionibacteriaceae incertae sedis</taxon>
        <taxon>Candidatus Avipropionibacterium</taxon>
    </lineage>
</organism>
<evidence type="ECO:0000313" key="1">
    <source>
        <dbReference type="EMBL" id="HIT75088.1"/>
    </source>
</evidence>
<accession>A0A9D1GY36</accession>
<reference evidence="1" key="1">
    <citation type="submission" date="2020-10" db="EMBL/GenBank/DDBJ databases">
        <authorList>
            <person name="Gilroy R."/>
        </authorList>
    </citation>
    <scope>NUCLEOTIDE SEQUENCE</scope>
    <source>
        <strain evidence="1">ChiGjej1B1-24693</strain>
    </source>
</reference>
<reference evidence="1" key="2">
    <citation type="journal article" date="2021" name="PeerJ">
        <title>Extensive microbial diversity within the chicken gut microbiome revealed by metagenomics and culture.</title>
        <authorList>
            <person name="Gilroy R."/>
            <person name="Ravi A."/>
            <person name="Getino M."/>
            <person name="Pursley I."/>
            <person name="Horton D.L."/>
            <person name="Alikhan N.F."/>
            <person name="Baker D."/>
            <person name="Gharbi K."/>
            <person name="Hall N."/>
            <person name="Watson M."/>
            <person name="Adriaenssens E.M."/>
            <person name="Foster-Nyarko E."/>
            <person name="Jarju S."/>
            <person name="Secka A."/>
            <person name="Antonio M."/>
            <person name="Oren A."/>
            <person name="Chaudhuri R.R."/>
            <person name="La Ragione R."/>
            <person name="Hildebrand F."/>
            <person name="Pallen M.J."/>
        </authorList>
    </citation>
    <scope>NUCLEOTIDE SEQUENCE</scope>
    <source>
        <strain evidence="1">ChiGjej1B1-24693</strain>
    </source>
</reference>
<gene>
    <name evidence="1" type="ORF">IAA98_05855</name>
</gene>